<dbReference type="EC" id="2.3.1.-" evidence="2"/>
<dbReference type="PANTHER" id="PTHR31435:SF9">
    <property type="entry name" value="PROTEIN NATD1"/>
    <property type="match status" value="1"/>
</dbReference>
<organism evidence="2 3">
    <name type="scientific">Leifsonia stereocauli</name>
    <dbReference type="NCBI Taxonomy" id="3134136"/>
    <lineage>
        <taxon>Bacteria</taxon>
        <taxon>Bacillati</taxon>
        <taxon>Actinomycetota</taxon>
        <taxon>Actinomycetes</taxon>
        <taxon>Micrococcales</taxon>
        <taxon>Microbacteriaceae</taxon>
        <taxon>Leifsonia</taxon>
    </lineage>
</organism>
<dbReference type="SUPFAM" id="SSF55729">
    <property type="entry name" value="Acyl-CoA N-acyltransferases (Nat)"/>
    <property type="match status" value="1"/>
</dbReference>
<dbReference type="Proteomes" id="UP001425155">
    <property type="component" value="Unassembled WGS sequence"/>
</dbReference>
<dbReference type="GO" id="GO:0016746">
    <property type="term" value="F:acyltransferase activity"/>
    <property type="evidence" value="ECO:0007669"/>
    <property type="project" value="UniProtKB-KW"/>
</dbReference>
<evidence type="ECO:0000259" key="1">
    <source>
        <dbReference type="PROSITE" id="PS51729"/>
    </source>
</evidence>
<dbReference type="EMBL" id="JBCLVG010000001">
    <property type="protein sequence ID" value="MEN1945084.1"/>
    <property type="molecule type" value="Genomic_DNA"/>
</dbReference>
<accession>A0ABU9VZB1</accession>
<keyword evidence="2" id="KW-0012">Acyltransferase</keyword>
<dbReference type="Pfam" id="PF14542">
    <property type="entry name" value="Acetyltransf_CG"/>
    <property type="match status" value="1"/>
</dbReference>
<sequence length="98" mass="11100">MTDQFLNEPDANRYVLLRDGVIASSLDYSVLGDSISMTRAYTNPRLRGHGLAGELVEFAVDDVERTTRLRIIPMCWYVAEWFESHPERAGLLKPRSAA</sequence>
<name>A0ABU9VZB1_9MICO</name>
<evidence type="ECO:0000313" key="2">
    <source>
        <dbReference type="EMBL" id="MEN1945084.1"/>
    </source>
</evidence>
<gene>
    <name evidence="2" type="ORF">WJX64_00835</name>
</gene>
<evidence type="ECO:0000313" key="3">
    <source>
        <dbReference type="Proteomes" id="UP001425155"/>
    </source>
</evidence>
<dbReference type="Gene3D" id="3.40.630.30">
    <property type="match status" value="1"/>
</dbReference>
<feature type="domain" description="N-acetyltransferase" evidence="1">
    <location>
        <begin position="6"/>
        <end position="93"/>
    </location>
</feature>
<proteinExistence type="predicted"/>
<keyword evidence="2" id="KW-0808">Transferase</keyword>
<dbReference type="InterPro" id="IPR016181">
    <property type="entry name" value="Acyl_CoA_acyltransferase"/>
</dbReference>
<dbReference type="InterPro" id="IPR031165">
    <property type="entry name" value="GNAT_YJDJ"/>
</dbReference>
<protein>
    <submittedName>
        <fullName evidence="2">GNAT family N-acetyltransferase</fullName>
        <ecNumber evidence="2">2.3.1.-</ecNumber>
    </submittedName>
</protein>
<reference evidence="2 3" key="1">
    <citation type="submission" date="2024-03" db="EMBL/GenBank/DDBJ databases">
        <title>YIM 134122 draft genome.</title>
        <authorList>
            <person name="Zuo S."/>
            <person name="Xiong L."/>
        </authorList>
    </citation>
    <scope>NUCLEOTIDE SEQUENCE [LARGE SCALE GENOMIC DNA]</scope>
    <source>
        <strain evidence="2 3">YIM 134122</strain>
    </source>
</reference>
<dbReference type="RefSeq" id="WP_342110873.1">
    <property type="nucleotide sequence ID" value="NZ_JBCAUN010000001.1"/>
</dbReference>
<dbReference type="InterPro" id="IPR045057">
    <property type="entry name" value="Gcn5-rel_NAT"/>
</dbReference>
<dbReference type="PROSITE" id="PS51729">
    <property type="entry name" value="GNAT_YJDJ"/>
    <property type="match status" value="1"/>
</dbReference>
<dbReference type="PANTHER" id="PTHR31435">
    <property type="entry name" value="PROTEIN NATD1"/>
    <property type="match status" value="1"/>
</dbReference>
<keyword evidence="3" id="KW-1185">Reference proteome</keyword>
<comment type="caution">
    <text evidence="2">The sequence shown here is derived from an EMBL/GenBank/DDBJ whole genome shotgun (WGS) entry which is preliminary data.</text>
</comment>